<dbReference type="WBParaSite" id="SPAL_0000780800.1">
    <property type="protein sequence ID" value="SPAL_0000780800.1"/>
    <property type="gene ID" value="SPAL_0000780800"/>
</dbReference>
<evidence type="ECO:0000256" key="1">
    <source>
        <dbReference type="SAM" id="SignalP"/>
    </source>
</evidence>
<sequence length="89" mass="10866">MKNLTFFFYLFTIFFLSVFGELYNVEDNNIMKRFYAWDDQAKRSLSRDLDEELKSIFKRKFYAWAGKRTPTDDYNQGVKRKFYAWAGKK</sequence>
<dbReference type="Proteomes" id="UP000046392">
    <property type="component" value="Unplaced"/>
</dbReference>
<proteinExistence type="predicted"/>
<evidence type="ECO:0000313" key="2">
    <source>
        <dbReference type="Proteomes" id="UP000046392"/>
    </source>
</evidence>
<name>A0A0N5BPI3_STREA</name>
<feature type="signal peptide" evidence="1">
    <location>
        <begin position="1"/>
        <end position="20"/>
    </location>
</feature>
<protein>
    <submittedName>
        <fullName evidence="3">Uncharacterized protein</fullName>
    </submittedName>
</protein>
<evidence type="ECO:0000313" key="3">
    <source>
        <dbReference type="WBParaSite" id="SPAL_0000780800.1"/>
    </source>
</evidence>
<reference evidence="3" key="1">
    <citation type="submission" date="2017-02" db="UniProtKB">
        <authorList>
            <consortium name="WormBaseParasite"/>
        </authorList>
    </citation>
    <scope>IDENTIFICATION</scope>
</reference>
<accession>A0A0N5BPI3</accession>
<keyword evidence="1" id="KW-0732">Signal</keyword>
<dbReference type="AlphaFoldDB" id="A0A0N5BPI3"/>
<feature type="chain" id="PRO_5005894652" evidence="1">
    <location>
        <begin position="21"/>
        <end position="89"/>
    </location>
</feature>
<keyword evidence="2" id="KW-1185">Reference proteome</keyword>
<organism evidence="2 3">
    <name type="scientific">Strongyloides papillosus</name>
    <name type="common">Intestinal threadworm</name>
    <dbReference type="NCBI Taxonomy" id="174720"/>
    <lineage>
        <taxon>Eukaryota</taxon>
        <taxon>Metazoa</taxon>
        <taxon>Ecdysozoa</taxon>
        <taxon>Nematoda</taxon>
        <taxon>Chromadorea</taxon>
        <taxon>Rhabditida</taxon>
        <taxon>Tylenchina</taxon>
        <taxon>Panagrolaimomorpha</taxon>
        <taxon>Strongyloidoidea</taxon>
        <taxon>Strongyloididae</taxon>
        <taxon>Strongyloides</taxon>
    </lineage>
</organism>